<gene>
    <name evidence="5" type="ORF">GP2143_17856</name>
</gene>
<proteinExistence type="predicted"/>
<feature type="modified residue" description="4-aspartylphosphate" evidence="2">
    <location>
        <position position="56"/>
    </location>
</feature>
<evidence type="ECO:0000313" key="5">
    <source>
        <dbReference type="EMBL" id="EAW33145.1"/>
    </source>
</evidence>
<evidence type="ECO:0000313" key="6">
    <source>
        <dbReference type="Proteomes" id="UP000004931"/>
    </source>
</evidence>
<evidence type="ECO:0000256" key="1">
    <source>
        <dbReference type="ARBA" id="ARBA00023012"/>
    </source>
</evidence>
<dbReference type="OrthoDB" id="236568at2"/>
<reference evidence="5 6" key="1">
    <citation type="journal article" date="2010" name="J. Bacteriol.">
        <title>Genome sequence of the oligotrophic marine Gammaproteobacterium HTCC2143, isolated from the Oregon Coast.</title>
        <authorList>
            <person name="Oh H.M."/>
            <person name="Kang I."/>
            <person name="Ferriera S."/>
            <person name="Giovannoni S.J."/>
            <person name="Cho J.C."/>
        </authorList>
    </citation>
    <scope>NUCLEOTIDE SEQUENCE [LARGE SCALE GENOMIC DNA]</scope>
    <source>
        <strain evidence="5 6">HTCC2143</strain>
    </source>
</reference>
<organism evidence="5 6">
    <name type="scientific">marine gamma proteobacterium HTCC2143</name>
    <dbReference type="NCBI Taxonomy" id="247633"/>
    <lineage>
        <taxon>Bacteria</taxon>
        <taxon>Pseudomonadati</taxon>
        <taxon>Pseudomonadota</taxon>
        <taxon>Gammaproteobacteria</taxon>
        <taxon>Cellvibrionales</taxon>
        <taxon>Spongiibacteraceae</taxon>
        <taxon>BD1-7 clade</taxon>
    </lineage>
</organism>
<dbReference type="PROSITE" id="PS50110">
    <property type="entry name" value="RESPONSE_REGULATORY"/>
    <property type="match status" value="1"/>
</dbReference>
<dbReference type="Pfam" id="PF00072">
    <property type="entry name" value="Response_reg"/>
    <property type="match status" value="1"/>
</dbReference>
<dbReference type="Gene3D" id="2.40.50.1020">
    <property type="entry name" value="LytTr DNA-binding domain"/>
    <property type="match status" value="1"/>
</dbReference>
<dbReference type="Gene3D" id="3.40.50.2300">
    <property type="match status" value="1"/>
</dbReference>
<comment type="caution">
    <text evidence="5">The sequence shown here is derived from an EMBL/GenBank/DDBJ whole genome shotgun (WGS) entry which is preliminary data.</text>
</comment>
<feature type="domain" description="HTH LytTR-type" evidence="4">
    <location>
        <begin position="155"/>
        <end position="247"/>
    </location>
</feature>
<keyword evidence="2" id="KW-0597">Phosphoprotein</keyword>
<dbReference type="Proteomes" id="UP000004931">
    <property type="component" value="Unassembled WGS sequence"/>
</dbReference>
<dbReference type="SMART" id="SM00448">
    <property type="entry name" value="REC"/>
    <property type="match status" value="1"/>
</dbReference>
<dbReference type="Pfam" id="PF04397">
    <property type="entry name" value="LytTR"/>
    <property type="match status" value="1"/>
</dbReference>
<dbReference type="PROSITE" id="PS50930">
    <property type="entry name" value="HTH_LYTTR"/>
    <property type="match status" value="1"/>
</dbReference>
<dbReference type="InterPro" id="IPR007492">
    <property type="entry name" value="LytTR_DNA-bd_dom"/>
</dbReference>
<dbReference type="PANTHER" id="PTHR37299:SF1">
    <property type="entry name" value="STAGE 0 SPORULATION PROTEIN A HOMOLOG"/>
    <property type="match status" value="1"/>
</dbReference>
<dbReference type="GO" id="GO:0003677">
    <property type="term" value="F:DNA binding"/>
    <property type="evidence" value="ECO:0007669"/>
    <property type="project" value="InterPro"/>
</dbReference>
<evidence type="ECO:0000259" key="4">
    <source>
        <dbReference type="PROSITE" id="PS50930"/>
    </source>
</evidence>
<evidence type="ECO:0000259" key="3">
    <source>
        <dbReference type="PROSITE" id="PS50110"/>
    </source>
</evidence>
<dbReference type="eggNOG" id="COG3279">
    <property type="taxonomic scope" value="Bacteria"/>
</dbReference>
<dbReference type="STRING" id="247633.GP2143_17856"/>
<keyword evidence="6" id="KW-1185">Reference proteome</keyword>
<dbReference type="SUPFAM" id="SSF52172">
    <property type="entry name" value="CheY-like"/>
    <property type="match status" value="1"/>
</dbReference>
<dbReference type="EMBL" id="AAVT01000001">
    <property type="protein sequence ID" value="EAW33145.1"/>
    <property type="molecule type" value="Genomic_DNA"/>
</dbReference>
<accession>A0YAJ1</accession>
<dbReference type="InterPro" id="IPR001789">
    <property type="entry name" value="Sig_transdc_resp-reg_receiver"/>
</dbReference>
<name>A0YAJ1_9GAMM</name>
<dbReference type="SMART" id="SM00850">
    <property type="entry name" value="LytTR"/>
    <property type="match status" value="1"/>
</dbReference>
<dbReference type="PANTHER" id="PTHR37299">
    <property type="entry name" value="TRANSCRIPTIONAL REGULATOR-RELATED"/>
    <property type="match status" value="1"/>
</dbReference>
<dbReference type="InterPro" id="IPR011006">
    <property type="entry name" value="CheY-like_superfamily"/>
</dbReference>
<sequence length="247" mass="28007">MTVTAIVVDDESTLVDYLVIKLGELWPELVIVGTANNGRSAIALAEEFDPDIAFLDIHMPGLSGLQVAEALPANTKIVFVTAYDEFAVKAFQHAAVDYLLKPVTNARLGLTIERLKNSPSHQDRSVLMQFLQAARTDQKNYLQWIRAGYDDTTQLIAAEDVIYFKADHKYTEVITKESIYVVRRSIKELGEELDPAQFWQIHRGIIVRVDQVAAAKRDLRGRYTISLRDHQDTLRTSQSYGHLFRQM</sequence>
<dbReference type="InterPro" id="IPR046947">
    <property type="entry name" value="LytR-like"/>
</dbReference>
<evidence type="ECO:0000256" key="2">
    <source>
        <dbReference type="PROSITE-ProRule" id="PRU00169"/>
    </source>
</evidence>
<keyword evidence="1" id="KW-0902">Two-component regulatory system</keyword>
<dbReference type="AlphaFoldDB" id="A0YAJ1"/>
<feature type="domain" description="Response regulatory" evidence="3">
    <location>
        <begin position="4"/>
        <end position="116"/>
    </location>
</feature>
<dbReference type="GO" id="GO:0000156">
    <property type="term" value="F:phosphorelay response regulator activity"/>
    <property type="evidence" value="ECO:0007669"/>
    <property type="project" value="InterPro"/>
</dbReference>
<protein>
    <submittedName>
        <fullName evidence="5">Response regulator</fullName>
    </submittedName>
</protein>